<protein>
    <submittedName>
        <fullName evidence="2">Uncharacterized protein</fullName>
    </submittedName>
</protein>
<organism evidence="2">
    <name type="scientific">viral metagenome</name>
    <dbReference type="NCBI Taxonomy" id="1070528"/>
    <lineage>
        <taxon>unclassified sequences</taxon>
        <taxon>metagenomes</taxon>
        <taxon>organismal metagenomes</taxon>
    </lineage>
</organism>
<feature type="region of interest" description="Disordered" evidence="1">
    <location>
        <begin position="1"/>
        <end position="20"/>
    </location>
</feature>
<evidence type="ECO:0000256" key="1">
    <source>
        <dbReference type="SAM" id="MobiDB-lite"/>
    </source>
</evidence>
<dbReference type="AlphaFoldDB" id="A0A6M3LBN9"/>
<dbReference type="EMBL" id="MT142922">
    <property type="protein sequence ID" value="QJA90575.1"/>
    <property type="molecule type" value="Genomic_DNA"/>
</dbReference>
<proteinExistence type="predicted"/>
<reference evidence="2" key="1">
    <citation type="submission" date="2020-03" db="EMBL/GenBank/DDBJ databases">
        <title>The deep terrestrial virosphere.</title>
        <authorList>
            <person name="Holmfeldt K."/>
            <person name="Nilsson E."/>
            <person name="Simone D."/>
            <person name="Lopez-Fernandez M."/>
            <person name="Wu X."/>
            <person name="de Brujin I."/>
            <person name="Lundin D."/>
            <person name="Andersson A."/>
            <person name="Bertilsson S."/>
            <person name="Dopson M."/>
        </authorList>
    </citation>
    <scope>NUCLEOTIDE SEQUENCE</scope>
    <source>
        <strain evidence="2">MM415B02351</strain>
    </source>
</reference>
<evidence type="ECO:0000313" key="2">
    <source>
        <dbReference type="EMBL" id="QJA90575.1"/>
    </source>
</evidence>
<sequence>MLHLLGLSSVAETKEREETMDKNYRRTRHCHMCNEFTEHEWVARTLLPTRRNPIFKDHTVQRLCDVLTCLKCEAKAEMSARSQDSPAK</sequence>
<accession>A0A6M3LBN9</accession>
<name>A0A6M3LBN9_9ZZZZ</name>
<gene>
    <name evidence="2" type="ORF">MM415B02351_0011</name>
</gene>